<dbReference type="Gene3D" id="1.10.10.60">
    <property type="entry name" value="Homeodomain-like"/>
    <property type="match status" value="2"/>
</dbReference>
<sequence length="266" mass="31008">MDVMHVGSSDRMARVMKSFPEHIHGYWEIIYNKQGSGIMTVKDQRYTFEPGDIAVIPPYTEHKKESEKGFADVCMFIKNFRPIGRSGIRILRDDEEGTVDGLMRMARRYYEGKSVYEKAVLNVIGDLLYQVLTLFYMKNQKKDLRLEGIMEVMQNNLDNPDFDLSSAIAKTGYAKDYFRRIFRTFTGESPVNYFQKMRVEYAKSLMNQYSNSRSIKDIASSCGFKDALYFSRIFKKVEGMSPRAYMEQQFSCDHELIRMNEKTGGR</sequence>
<keyword evidence="6" id="KW-1185">Reference proteome</keyword>
<dbReference type="InterPro" id="IPR003313">
    <property type="entry name" value="AraC-bd"/>
</dbReference>
<evidence type="ECO:0000256" key="3">
    <source>
        <dbReference type="ARBA" id="ARBA00023163"/>
    </source>
</evidence>
<evidence type="ECO:0000313" key="5">
    <source>
        <dbReference type="EMBL" id="MBB5265710.1"/>
    </source>
</evidence>
<dbReference type="GO" id="GO:0043565">
    <property type="term" value="F:sequence-specific DNA binding"/>
    <property type="evidence" value="ECO:0007669"/>
    <property type="project" value="InterPro"/>
</dbReference>
<dbReference type="PRINTS" id="PR00032">
    <property type="entry name" value="HTHARAC"/>
</dbReference>
<name>A0A7W8HCC6_9FIRM</name>
<feature type="domain" description="HTH araC/xylS-type" evidence="4">
    <location>
        <begin position="147"/>
        <end position="248"/>
    </location>
</feature>
<dbReference type="Gene3D" id="2.60.120.10">
    <property type="entry name" value="Jelly Rolls"/>
    <property type="match status" value="1"/>
</dbReference>
<accession>A0A7W8HCC6</accession>
<protein>
    <submittedName>
        <fullName evidence="5">AraC-like DNA-binding protein</fullName>
    </submittedName>
</protein>
<dbReference type="EMBL" id="JACHFW010000014">
    <property type="protein sequence ID" value="MBB5265710.1"/>
    <property type="molecule type" value="Genomic_DNA"/>
</dbReference>
<dbReference type="InterPro" id="IPR009057">
    <property type="entry name" value="Homeodomain-like_sf"/>
</dbReference>
<dbReference type="PROSITE" id="PS01124">
    <property type="entry name" value="HTH_ARAC_FAMILY_2"/>
    <property type="match status" value="1"/>
</dbReference>
<keyword evidence="2 5" id="KW-0238">DNA-binding</keyword>
<dbReference type="GO" id="GO:0003700">
    <property type="term" value="F:DNA-binding transcription factor activity"/>
    <property type="evidence" value="ECO:0007669"/>
    <property type="project" value="InterPro"/>
</dbReference>
<dbReference type="PANTHER" id="PTHR43280">
    <property type="entry name" value="ARAC-FAMILY TRANSCRIPTIONAL REGULATOR"/>
    <property type="match status" value="1"/>
</dbReference>
<dbReference type="SUPFAM" id="SSF46689">
    <property type="entry name" value="Homeodomain-like"/>
    <property type="match status" value="1"/>
</dbReference>
<dbReference type="SMART" id="SM00342">
    <property type="entry name" value="HTH_ARAC"/>
    <property type="match status" value="1"/>
</dbReference>
<comment type="caution">
    <text evidence="5">The sequence shown here is derived from an EMBL/GenBank/DDBJ whole genome shotgun (WGS) entry which is preliminary data.</text>
</comment>
<dbReference type="AlphaFoldDB" id="A0A7W8HCC6"/>
<keyword evidence="3" id="KW-0804">Transcription</keyword>
<evidence type="ECO:0000256" key="2">
    <source>
        <dbReference type="ARBA" id="ARBA00023125"/>
    </source>
</evidence>
<dbReference type="InterPro" id="IPR011051">
    <property type="entry name" value="RmlC_Cupin_sf"/>
</dbReference>
<dbReference type="PANTHER" id="PTHR43280:SF2">
    <property type="entry name" value="HTH-TYPE TRANSCRIPTIONAL REGULATOR EXSA"/>
    <property type="match status" value="1"/>
</dbReference>
<dbReference type="InterPro" id="IPR018060">
    <property type="entry name" value="HTH_AraC"/>
</dbReference>
<organism evidence="5 6">
    <name type="scientific">Catenibacillus scindens</name>
    <dbReference type="NCBI Taxonomy" id="673271"/>
    <lineage>
        <taxon>Bacteria</taxon>
        <taxon>Bacillati</taxon>
        <taxon>Bacillota</taxon>
        <taxon>Clostridia</taxon>
        <taxon>Lachnospirales</taxon>
        <taxon>Lachnospiraceae</taxon>
        <taxon>Catenibacillus</taxon>
    </lineage>
</organism>
<dbReference type="InterPro" id="IPR014710">
    <property type="entry name" value="RmlC-like_jellyroll"/>
</dbReference>
<gene>
    <name evidence="5" type="ORF">HNP82_002861</name>
</gene>
<dbReference type="Pfam" id="PF02311">
    <property type="entry name" value="AraC_binding"/>
    <property type="match status" value="1"/>
</dbReference>
<dbReference type="PROSITE" id="PS00041">
    <property type="entry name" value="HTH_ARAC_FAMILY_1"/>
    <property type="match status" value="1"/>
</dbReference>
<proteinExistence type="predicted"/>
<keyword evidence="1" id="KW-0805">Transcription regulation</keyword>
<dbReference type="SUPFAM" id="SSF51182">
    <property type="entry name" value="RmlC-like cupins"/>
    <property type="match status" value="1"/>
</dbReference>
<dbReference type="InterPro" id="IPR020449">
    <property type="entry name" value="Tscrpt_reg_AraC-type_HTH"/>
</dbReference>
<evidence type="ECO:0000256" key="1">
    <source>
        <dbReference type="ARBA" id="ARBA00023015"/>
    </source>
</evidence>
<evidence type="ECO:0000259" key="4">
    <source>
        <dbReference type="PROSITE" id="PS01124"/>
    </source>
</evidence>
<dbReference type="Pfam" id="PF12833">
    <property type="entry name" value="HTH_18"/>
    <property type="match status" value="1"/>
</dbReference>
<reference evidence="5 6" key="1">
    <citation type="submission" date="2020-08" db="EMBL/GenBank/DDBJ databases">
        <title>Genomic Encyclopedia of Type Strains, Phase IV (KMG-IV): sequencing the most valuable type-strain genomes for metagenomic binning, comparative biology and taxonomic classification.</title>
        <authorList>
            <person name="Goeker M."/>
        </authorList>
    </citation>
    <scope>NUCLEOTIDE SEQUENCE [LARGE SCALE GENOMIC DNA]</scope>
    <source>
        <strain evidence="5 6">DSM 106146</strain>
    </source>
</reference>
<dbReference type="InterPro" id="IPR018062">
    <property type="entry name" value="HTH_AraC-typ_CS"/>
</dbReference>
<dbReference type="RefSeq" id="WP_183775758.1">
    <property type="nucleotide sequence ID" value="NZ_JACHFW010000014.1"/>
</dbReference>
<dbReference type="Proteomes" id="UP000543642">
    <property type="component" value="Unassembled WGS sequence"/>
</dbReference>
<evidence type="ECO:0000313" key="6">
    <source>
        <dbReference type="Proteomes" id="UP000543642"/>
    </source>
</evidence>